<feature type="region of interest" description="Disordered" evidence="1">
    <location>
        <begin position="253"/>
        <end position="294"/>
    </location>
</feature>
<dbReference type="Pfam" id="PF11951">
    <property type="entry name" value="Fungal_trans_2"/>
    <property type="match status" value="1"/>
</dbReference>
<keyword evidence="3" id="KW-1185">Reference proteome</keyword>
<evidence type="ECO:0008006" key="4">
    <source>
        <dbReference type="Google" id="ProtNLM"/>
    </source>
</evidence>
<dbReference type="InterPro" id="IPR021858">
    <property type="entry name" value="Fun_TF"/>
</dbReference>
<dbReference type="EMBL" id="AFRT01003261">
    <property type="protein sequence ID" value="ELU36566.1"/>
    <property type="molecule type" value="Genomic_DNA"/>
</dbReference>
<dbReference type="HOGENOM" id="CLU_018785_1_0_1"/>
<feature type="compositionally biased region" description="Acidic residues" evidence="1">
    <location>
        <begin position="278"/>
        <end position="288"/>
    </location>
</feature>
<gene>
    <name evidence="2" type="ORF">AG1IA_09407</name>
</gene>
<comment type="caution">
    <text evidence="2">The sequence shown here is derived from an EMBL/GenBank/DDBJ whole genome shotgun (WGS) entry which is preliminary data.</text>
</comment>
<organism evidence="2 3">
    <name type="scientific">Thanatephorus cucumeris (strain AG1-IA)</name>
    <name type="common">Rice sheath blight fungus</name>
    <name type="synonym">Rhizoctonia solani</name>
    <dbReference type="NCBI Taxonomy" id="983506"/>
    <lineage>
        <taxon>Eukaryota</taxon>
        <taxon>Fungi</taxon>
        <taxon>Dikarya</taxon>
        <taxon>Basidiomycota</taxon>
        <taxon>Agaricomycotina</taxon>
        <taxon>Agaricomycetes</taxon>
        <taxon>Cantharellales</taxon>
        <taxon>Ceratobasidiaceae</taxon>
        <taxon>Rhizoctonia</taxon>
        <taxon>Rhizoctonia solani AG-1</taxon>
    </lineage>
</organism>
<dbReference type="Proteomes" id="UP000011668">
    <property type="component" value="Unassembled WGS sequence"/>
</dbReference>
<accession>L8WEE3</accession>
<dbReference type="OrthoDB" id="3251668at2759"/>
<feature type="compositionally biased region" description="Polar residues" evidence="1">
    <location>
        <begin position="253"/>
        <end position="265"/>
    </location>
</feature>
<proteinExistence type="predicted"/>
<protein>
    <recommendedName>
        <fullName evidence="4">Fungal zn(2)-Cys(6) binuclear cluster domain-containing protein</fullName>
    </recommendedName>
</protein>
<evidence type="ECO:0000313" key="2">
    <source>
        <dbReference type="EMBL" id="ELU36566.1"/>
    </source>
</evidence>
<sequence>MSALFACYFEPYFAMHISLSPARRVTDSHVDYRDGSGSANGNPQLLDLNSAGQMIVAHRMLLTHLFSRTPCPFDPPLGVPRVKPIVTILNLAKYADQWYRCVQKGLNCEYQYVEPTGRGTRIRTKPAPRPPSEQAKLLAKQQASLKEASELVNVAEGLETPAELFEPSLAPPVEATVPPDTDWSALLYEPVAIPSLDSVSTQVILSPPMAPQYSPLPRILTSGQASLFDALFSLDKDGSAWRVDDRSNSALLTSSNEHMSDQSRPTVHPPLDLVPDTDTSEYEDDEDDRGPGEAFCQSPIVLDRTNMVAHLVLTCQRPLDAQFMPLVIFDPLKAGSRTKHTVVNRFLGSEISRSRVLLISEVARRLSKSPNLDERGEKMLLSLGEQVWGNVMSYQTQVWPPSEDERKRANAALVHIVEQGNQSVNIHAITAPLGPILSLLRSAAPVFLCACPPPHPPHMADLLLTIRDDIVLGHFAVCDVVTSVVTGRPLLCRYHVPWSLELCNEFTKDEKLGLRWLFGIPDQFVMLFAYMDGLWKDAQASGTTVDLDIIQRIEEDIGNIDILPCRTSDSSLAIGRMVVQECWRQVLFIYLYMASWRTQRFVITILTYPKVLLEANALDHRVKKAQKGFMKLLKATKPRRNPDVFTIMPMIIAGAVTTKSTHRQIIISRFLSMPEFANPGVAGNDLLRMLEDIWARTNMEGRPARWEDLREACQRVIGI</sequence>
<evidence type="ECO:0000256" key="1">
    <source>
        <dbReference type="SAM" id="MobiDB-lite"/>
    </source>
</evidence>
<reference evidence="2 3" key="1">
    <citation type="journal article" date="2013" name="Nat. Commun.">
        <title>The evolution and pathogenic mechanisms of the rice sheath blight pathogen.</title>
        <authorList>
            <person name="Zheng A."/>
            <person name="Lin R."/>
            <person name="Xu L."/>
            <person name="Qin P."/>
            <person name="Tang C."/>
            <person name="Ai P."/>
            <person name="Zhang D."/>
            <person name="Liu Y."/>
            <person name="Sun Z."/>
            <person name="Feng H."/>
            <person name="Wang Y."/>
            <person name="Chen Y."/>
            <person name="Liang X."/>
            <person name="Fu R."/>
            <person name="Li Q."/>
            <person name="Zhang J."/>
            <person name="Yu X."/>
            <person name="Xie Z."/>
            <person name="Ding L."/>
            <person name="Guan P."/>
            <person name="Tang J."/>
            <person name="Liang Y."/>
            <person name="Wang S."/>
            <person name="Deng Q."/>
            <person name="Li S."/>
            <person name="Zhu J."/>
            <person name="Wang L."/>
            <person name="Liu H."/>
            <person name="Li P."/>
        </authorList>
    </citation>
    <scope>NUCLEOTIDE SEQUENCE [LARGE SCALE GENOMIC DNA]</scope>
    <source>
        <strain evidence="3">AG-1 IA</strain>
    </source>
</reference>
<evidence type="ECO:0000313" key="3">
    <source>
        <dbReference type="Proteomes" id="UP000011668"/>
    </source>
</evidence>
<name>L8WEE3_THACA</name>
<dbReference type="AlphaFoldDB" id="L8WEE3"/>